<dbReference type="SMART" id="SM00382">
    <property type="entry name" value="AAA"/>
    <property type="match status" value="1"/>
</dbReference>
<feature type="coiled-coil region" evidence="1">
    <location>
        <begin position="446"/>
        <end position="473"/>
    </location>
</feature>
<dbReference type="PANTHER" id="PTHR32182">
    <property type="entry name" value="DNA REPLICATION AND REPAIR PROTEIN RECF"/>
    <property type="match status" value="1"/>
</dbReference>
<dbReference type="AlphaFoldDB" id="A0A5C4RTU1"/>
<keyword evidence="4" id="KW-1185">Reference proteome</keyword>
<dbReference type="GO" id="GO:0006302">
    <property type="term" value="P:double-strand break repair"/>
    <property type="evidence" value="ECO:0007669"/>
    <property type="project" value="InterPro"/>
</dbReference>
<dbReference type="OrthoDB" id="9795626at2"/>
<evidence type="ECO:0000256" key="1">
    <source>
        <dbReference type="SAM" id="Coils"/>
    </source>
</evidence>
<feature type="domain" description="AAA+ ATPase" evidence="2">
    <location>
        <begin position="47"/>
        <end position="424"/>
    </location>
</feature>
<dbReference type="GO" id="GO:0000731">
    <property type="term" value="P:DNA synthesis involved in DNA repair"/>
    <property type="evidence" value="ECO:0007669"/>
    <property type="project" value="TreeGrafter"/>
</dbReference>
<accession>A0A5C4RTU1</accession>
<sequence>MHRAPDPRTPRAHDPMALFPLLKHVRIEKYGLYPGFARDGTFEVTFRPGVTLILGANGLGKTTLMTLLYRMLAGTQELGLPEGEVGNARLEAYDLSAVQRKQFANRVNDGAENATCELTFDLGTTTFSVRRKLANLALDGWTLGGTDQALDEQKLRDTVTHAAGLGTFSDWLLVLRTLVFFFEDRRALVWDSGAQRQLLRCLLLTPTQAADWTKQERSILSLDSRLRNLQAAFRKEEKIQRRQATQIEDEPGVRDALEVAEQRRQRLTDERDALTDRIRVAERSRQEARLSALRAQDEYDRALRELERARLLAIESRMPNADQSVRFIYARLMSDNQCLVCTATDVAEVQARLAEAVAQRHCVVCDSVLAPAVDVIELNEERLQELQRRVERSATQLVVSATNRDEAHAAYLRDSEQLALRATEIEDAHQQVANLVNQLPPDQSRRKELEDRFQTLNNMVTELRAQLETERATFNASLDSFRATIHQSAARIKEHFEAVSSDFLYEESRLSWTPDRRLVGQTGGDTYAEYPAFSVELGGSDFVGVQRRANPAYVSESQREFIDLAFRMALIEVTSPDHVGTICIDAPESSLDAIFVDRAATVLARFADGTSPNRLVVTSNLGAGPLVPELLRKAAPPGERAKTLTNLFKAGQPTKAMVDGVVEYERYLAKLMIALEEP</sequence>
<dbReference type="SUPFAM" id="SSF52540">
    <property type="entry name" value="P-loop containing nucleoside triphosphate hydrolases"/>
    <property type="match status" value="1"/>
</dbReference>
<dbReference type="GO" id="GO:0016887">
    <property type="term" value="F:ATP hydrolysis activity"/>
    <property type="evidence" value="ECO:0007669"/>
    <property type="project" value="InterPro"/>
</dbReference>
<evidence type="ECO:0000259" key="2">
    <source>
        <dbReference type="SMART" id="SM00382"/>
    </source>
</evidence>
<dbReference type="PANTHER" id="PTHR32182:SF19">
    <property type="entry name" value="HOMOLOGY WITH RECF PROTEIN"/>
    <property type="match status" value="1"/>
</dbReference>
<comment type="caution">
    <text evidence="3">The sequence shown here is derived from an EMBL/GenBank/DDBJ whole genome shotgun (WGS) entry which is preliminary data.</text>
</comment>
<dbReference type="EMBL" id="SMDR01000001">
    <property type="protein sequence ID" value="TNJ34291.1"/>
    <property type="molecule type" value="Genomic_DNA"/>
</dbReference>
<dbReference type="Proteomes" id="UP000305760">
    <property type="component" value="Unassembled WGS sequence"/>
</dbReference>
<feature type="coiled-coil region" evidence="1">
    <location>
        <begin position="257"/>
        <end position="312"/>
    </location>
</feature>
<dbReference type="Pfam" id="PF13476">
    <property type="entry name" value="AAA_23"/>
    <property type="match status" value="1"/>
</dbReference>
<proteinExistence type="predicted"/>
<dbReference type="Gene3D" id="3.40.50.300">
    <property type="entry name" value="P-loop containing nucleotide triphosphate hydrolases"/>
    <property type="match status" value="2"/>
</dbReference>
<dbReference type="InterPro" id="IPR003593">
    <property type="entry name" value="AAA+_ATPase"/>
</dbReference>
<name>A0A5C4RTU1_9GAMM</name>
<evidence type="ECO:0000313" key="3">
    <source>
        <dbReference type="EMBL" id="TNJ34291.1"/>
    </source>
</evidence>
<reference evidence="3 4" key="1">
    <citation type="submission" date="2019-03" db="EMBL/GenBank/DDBJ databases">
        <title>Arenimonas daejeonensis sp. nov., isolated from compost.</title>
        <authorList>
            <person name="Jeon C.O."/>
        </authorList>
    </citation>
    <scope>NUCLEOTIDE SEQUENCE [LARGE SCALE GENOMIC DNA]</scope>
    <source>
        <strain evidence="3 4">R29</strain>
    </source>
</reference>
<evidence type="ECO:0000313" key="4">
    <source>
        <dbReference type="Proteomes" id="UP000305760"/>
    </source>
</evidence>
<keyword evidence="1" id="KW-0175">Coiled coil</keyword>
<organism evidence="3 4">
    <name type="scientific">Arenimonas terrae</name>
    <dbReference type="NCBI Taxonomy" id="2546226"/>
    <lineage>
        <taxon>Bacteria</taxon>
        <taxon>Pseudomonadati</taxon>
        <taxon>Pseudomonadota</taxon>
        <taxon>Gammaproteobacteria</taxon>
        <taxon>Lysobacterales</taxon>
        <taxon>Lysobacteraceae</taxon>
        <taxon>Arenimonas</taxon>
    </lineage>
</organism>
<dbReference type="InterPro" id="IPR038729">
    <property type="entry name" value="Rad50/SbcC_AAA"/>
</dbReference>
<protein>
    <recommendedName>
        <fullName evidence="2">AAA+ ATPase domain-containing protein</fullName>
    </recommendedName>
</protein>
<gene>
    <name evidence="3" type="ORF">E1B00_00410</name>
</gene>
<dbReference type="InterPro" id="IPR027417">
    <property type="entry name" value="P-loop_NTPase"/>
</dbReference>